<organism evidence="1 2">
    <name type="scientific">Bauhinia variegata</name>
    <name type="common">Purple orchid tree</name>
    <name type="synonym">Phanera variegata</name>
    <dbReference type="NCBI Taxonomy" id="167791"/>
    <lineage>
        <taxon>Eukaryota</taxon>
        <taxon>Viridiplantae</taxon>
        <taxon>Streptophyta</taxon>
        <taxon>Embryophyta</taxon>
        <taxon>Tracheophyta</taxon>
        <taxon>Spermatophyta</taxon>
        <taxon>Magnoliopsida</taxon>
        <taxon>eudicotyledons</taxon>
        <taxon>Gunneridae</taxon>
        <taxon>Pentapetalae</taxon>
        <taxon>rosids</taxon>
        <taxon>fabids</taxon>
        <taxon>Fabales</taxon>
        <taxon>Fabaceae</taxon>
        <taxon>Cercidoideae</taxon>
        <taxon>Cercideae</taxon>
        <taxon>Bauhiniinae</taxon>
        <taxon>Bauhinia</taxon>
    </lineage>
</organism>
<name>A0ACB9KSK6_BAUVA</name>
<proteinExistence type="predicted"/>
<accession>A0ACB9KSK6</accession>
<gene>
    <name evidence="1" type="ORF">L6164_033651</name>
</gene>
<evidence type="ECO:0000313" key="1">
    <source>
        <dbReference type="EMBL" id="KAI4300254.1"/>
    </source>
</evidence>
<sequence length="144" mass="17381">MENVCQHYLLRGKRYHLQEWAIGRRAPQNHEKLFNYRHARARNVIERCFGLLKKRWAILRSPSFYPMRTQCRMILTCCLLHNFIRMHMTMDSEEFSPLTQDELPIGEEPINVIGTVESSNEWTQIRDTLAQDMFVEWNNRQRNK</sequence>
<protein>
    <submittedName>
        <fullName evidence="1">Uncharacterized protein</fullName>
    </submittedName>
</protein>
<evidence type="ECO:0000313" key="2">
    <source>
        <dbReference type="Proteomes" id="UP000828941"/>
    </source>
</evidence>
<reference evidence="1 2" key="1">
    <citation type="journal article" date="2022" name="DNA Res.">
        <title>Chromosomal-level genome assembly of the orchid tree Bauhinia variegata (Leguminosae; Cercidoideae) supports the allotetraploid origin hypothesis of Bauhinia.</title>
        <authorList>
            <person name="Zhong Y."/>
            <person name="Chen Y."/>
            <person name="Zheng D."/>
            <person name="Pang J."/>
            <person name="Liu Y."/>
            <person name="Luo S."/>
            <person name="Meng S."/>
            <person name="Qian L."/>
            <person name="Wei D."/>
            <person name="Dai S."/>
            <person name="Zhou R."/>
        </authorList>
    </citation>
    <scope>NUCLEOTIDE SEQUENCE [LARGE SCALE GENOMIC DNA]</scope>
    <source>
        <strain evidence="1">BV-YZ2020</strain>
    </source>
</reference>
<keyword evidence="2" id="KW-1185">Reference proteome</keyword>
<dbReference type="Proteomes" id="UP000828941">
    <property type="component" value="Chromosome 13"/>
</dbReference>
<comment type="caution">
    <text evidence="1">The sequence shown here is derived from an EMBL/GenBank/DDBJ whole genome shotgun (WGS) entry which is preliminary data.</text>
</comment>
<dbReference type="EMBL" id="CM039438">
    <property type="protein sequence ID" value="KAI4300254.1"/>
    <property type="molecule type" value="Genomic_DNA"/>
</dbReference>